<sequence length="114" mass="12099">MASNSSKHGSNSLKDSEDGTASIKDSENGSNFLKISENGPASIKDSGNGSNSLKDSEDGPASIKNSENDTSISRFKKMIVLAFMVVPCWVKDFLMLWFGAKSLSLVACYLIAAG</sequence>
<evidence type="ECO:0000256" key="1">
    <source>
        <dbReference type="SAM" id="MobiDB-lite"/>
    </source>
</evidence>
<dbReference type="EMBL" id="CAJVPZ010030953">
    <property type="protein sequence ID" value="CAG8738075.1"/>
    <property type="molecule type" value="Genomic_DNA"/>
</dbReference>
<keyword evidence="2" id="KW-0472">Membrane</keyword>
<feature type="compositionally biased region" description="Polar residues" evidence="1">
    <location>
        <begin position="1"/>
        <end position="13"/>
    </location>
</feature>
<keyword evidence="2" id="KW-1133">Transmembrane helix</keyword>
<dbReference type="AlphaFoldDB" id="A0A9N9IIU2"/>
<feature type="transmembrane region" description="Helical" evidence="2">
    <location>
        <begin position="78"/>
        <end position="100"/>
    </location>
</feature>
<proteinExistence type="predicted"/>
<reference evidence="3" key="1">
    <citation type="submission" date="2021-06" db="EMBL/GenBank/DDBJ databases">
        <authorList>
            <person name="Kallberg Y."/>
            <person name="Tangrot J."/>
            <person name="Rosling A."/>
        </authorList>
    </citation>
    <scope>NUCLEOTIDE SEQUENCE</scope>
    <source>
        <strain evidence="3">IN212</strain>
    </source>
</reference>
<organism evidence="3 4">
    <name type="scientific">Racocetra fulgida</name>
    <dbReference type="NCBI Taxonomy" id="60492"/>
    <lineage>
        <taxon>Eukaryota</taxon>
        <taxon>Fungi</taxon>
        <taxon>Fungi incertae sedis</taxon>
        <taxon>Mucoromycota</taxon>
        <taxon>Glomeromycotina</taxon>
        <taxon>Glomeromycetes</taxon>
        <taxon>Diversisporales</taxon>
        <taxon>Gigasporaceae</taxon>
        <taxon>Racocetra</taxon>
    </lineage>
</organism>
<protein>
    <submittedName>
        <fullName evidence="3">14683_t:CDS:1</fullName>
    </submittedName>
</protein>
<evidence type="ECO:0000313" key="4">
    <source>
        <dbReference type="Proteomes" id="UP000789396"/>
    </source>
</evidence>
<keyword evidence="2" id="KW-0812">Transmembrane</keyword>
<evidence type="ECO:0000313" key="3">
    <source>
        <dbReference type="EMBL" id="CAG8738075.1"/>
    </source>
</evidence>
<comment type="caution">
    <text evidence="3">The sequence shown here is derived from an EMBL/GenBank/DDBJ whole genome shotgun (WGS) entry which is preliminary data.</text>
</comment>
<feature type="non-terminal residue" evidence="3">
    <location>
        <position position="114"/>
    </location>
</feature>
<keyword evidence="4" id="KW-1185">Reference proteome</keyword>
<dbReference type="Proteomes" id="UP000789396">
    <property type="component" value="Unassembled WGS sequence"/>
</dbReference>
<gene>
    <name evidence="3" type="ORF">RFULGI_LOCUS12642</name>
</gene>
<accession>A0A9N9IIU2</accession>
<feature type="region of interest" description="Disordered" evidence="1">
    <location>
        <begin position="1"/>
        <end position="67"/>
    </location>
</feature>
<evidence type="ECO:0000256" key="2">
    <source>
        <dbReference type="SAM" id="Phobius"/>
    </source>
</evidence>
<name>A0A9N9IIU2_9GLOM</name>